<reference evidence="1" key="1">
    <citation type="submission" date="2016-07" db="EMBL/GenBank/DDBJ databases">
        <authorList>
            <person name="Bretaudeau A."/>
        </authorList>
    </citation>
    <scope>NUCLEOTIDE SEQUENCE</scope>
    <source>
        <strain evidence="1">Rice</strain>
        <tissue evidence="1">Whole body</tissue>
    </source>
</reference>
<accession>A0A2H1WYM5</accession>
<sequence>MDRIKLKDEVIGARDLDVKYEEIFLPERLAGAKRPSPLGVTKSRHLTLQGSELTRSHSAFIKIVWNLPSNIKSLADVSYLGFRLLGATCPWPMGAIMSRLSALPGGCALIALKVKTNVGEAAGRSLCDNIFRIP</sequence>
<name>A0A2H1WYM5_SPOFR</name>
<gene>
    <name evidence="1" type="ORF">SFRICE_036155</name>
</gene>
<proteinExistence type="predicted"/>
<evidence type="ECO:0000313" key="1">
    <source>
        <dbReference type="EMBL" id="SOQ58107.1"/>
    </source>
</evidence>
<dbReference type="EMBL" id="ODYU01012024">
    <property type="protein sequence ID" value="SOQ58107.1"/>
    <property type="molecule type" value="Genomic_DNA"/>
</dbReference>
<dbReference type="AlphaFoldDB" id="A0A2H1WYM5"/>
<protein>
    <submittedName>
        <fullName evidence="1">SFRICE_036155</fullName>
    </submittedName>
</protein>
<organism evidence="1">
    <name type="scientific">Spodoptera frugiperda</name>
    <name type="common">Fall armyworm</name>
    <dbReference type="NCBI Taxonomy" id="7108"/>
    <lineage>
        <taxon>Eukaryota</taxon>
        <taxon>Metazoa</taxon>
        <taxon>Ecdysozoa</taxon>
        <taxon>Arthropoda</taxon>
        <taxon>Hexapoda</taxon>
        <taxon>Insecta</taxon>
        <taxon>Pterygota</taxon>
        <taxon>Neoptera</taxon>
        <taxon>Endopterygota</taxon>
        <taxon>Lepidoptera</taxon>
        <taxon>Glossata</taxon>
        <taxon>Ditrysia</taxon>
        <taxon>Noctuoidea</taxon>
        <taxon>Noctuidae</taxon>
        <taxon>Amphipyrinae</taxon>
        <taxon>Spodoptera</taxon>
    </lineage>
</organism>